<keyword evidence="2" id="KW-1185">Reference proteome</keyword>
<protein>
    <submittedName>
        <fullName evidence="1">COX19-LIKE CHCH FAMILY PROTEIN</fullName>
    </submittedName>
</protein>
<organism evidence="1 2">
    <name type="scientific">Salix purpurea</name>
    <name type="common">Purple osier willow</name>
    <dbReference type="NCBI Taxonomy" id="77065"/>
    <lineage>
        <taxon>Eukaryota</taxon>
        <taxon>Viridiplantae</taxon>
        <taxon>Streptophyta</taxon>
        <taxon>Embryophyta</taxon>
        <taxon>Tracheophyta</taxon>
        <taxon>Spermatophyta</taxon>
        <taxon>Magnoliopsida</taxon>
        <taxon>eudicotyledons</taxon>
        <taxon>Gunneridae</taxon>
        <taxon>Pentapetalae</taxon>
        <taxon>rosids</taxon>
        <taxon>fabids</taxon>
        <taxon>Malpighiales</taxon>
        <taxon>Salicaceae</taxon>
        <taxon>Saliceae</taxon>
        <taxon>Salix</taxon>
    </lineage>
</organism>
<dbReference type="Proteomes" id="UP001151532">
    <property type="component" value="Chromosome 3"/>
</dbReference>
<reference evidence="1" key="2">
    <citation type="journal article" date="2023" name="Int. J. Mol. Sci.">
        <title>De Novo Assembly and Annotation of 11 Diverse Shrub Willow (Salix) Genomes Reveals Novel Gene Organization in Sex-Linked Regions.</title>
        <authorList>
            <person name="Hyden B."/>
            <person name="Feng K."/>
            <person name="Yates T.B."/>
            <person name="Jawdy S."/>
            <person name="Cereghino C."/>
            <person name="Smart L.B."/>
            <person name="Muchero W."/>
        </authorList>
    </citation>
    <scope>NUCLEOTIDE SEQUENCE</scope>
    <source>
        <tissue evidence="1">Shoot tip</tissue>
    </source>
</reference>
<dbReference type="AlphaFoldDB" id="A0A9Q0T911"/>
<dbReference type="PANTHER" id="PTHR37750">
    <property type="entry name" value="COX19-LIKE CHCH FAMILY PROTEIN"/>
    <property type="match status" value="1"/>
</dbReference>
<evidence type="ECO:0000313" key="1">
    <source>
        <dbReference type="EMBL" id="KAJ6705467.1"/>
    </source>
</evidence>
<accession>A0A9Q0T911</accession>
<sequence length="45" mass="5134">MEEARAKPVCAEEALNLLNCVAQSPYDQDKCIRLLQNLRECVLNK</sequence>
<dbReference type="SUPFAM" id="SSF47072">
    <property type="entry name" value="Cysteine alpha-hairpin motif"/>
    <property type="match status" value="1"/>
</dbReference>
<dbReference type="OrthoDB" id="13601at2759"/>
<proteinExistence type="predicted"/>
<dbReference type="EMBL" id="JAPFFK010000016">
    <property type="protein sequence ID" value="KAJ6705467.1"/>
    <property type="molecule type" value="Genomic_DNA"/>
</dbReference>
<comment type="caution">
    <text evidence="1">The sequence shown here is derived from an EMBL/GenBank/DDBJ whole genome shotgun (WGS) entry which is preliminary data.</text>
</comment>
<feature type="non-terminal residue" evidence="1">
    <location>
        <position position="45"/>
    </location>
</feature>
<dbReference type="PANTHER" id="PTHR37750:SF1">
    <property type="entry name" value="COX19-LIKE CHCH FAMILY PROTEIN"/>
    <property type="match status" value="1"/>
</dbReference>
<gene>
    <name evidence="1" type="ORF">OIU79_010206</name>
</gene>
<dbReference type="PROSITE" id="PS51808">
    <property type="entry name" value="CHCH"/>
    <property type="match status" value="1"/>
</dbReference>
<dbReference type="InterPro" id="IPR009069">
    <property type="entry name" value="Cys_alpha_HP_mot_SF"/>
</dbReference>
<reference evidence="1" key="1">
    <citation type="submission" date="2022-11" db="EMBL/GenBank/DDBJ databases">
        <authorList>
            <person name="Hyden B.L."/>
            <person name="Feng K."/>
            <person name="Yates T."/>
            <person name="Jawdy S."/>
            <person name="Smart L.B."/>
            <person name="Muchero W."/>
        </authorList>
    </citation>
    <scope>NUCLEOTIDE SEQUENCE</scope>
    <source>
        <tissue evidence="1">Shoot tip</tissue>
    </source>
</reference>
<name>A0A9Q0T911_SALPP</name>
<evidence type="ECO:0000313" key="2">
    <source>
        <dbReference type="Proteomes" id="UP001151532"/>
    </source>
</evidence>
<dbReference type="Gene3D" id="1.10.287.1130">
    <property type="entry name" value="CytochromE C oxidase copper chaperone"/>
    <property type="match status" value="1"/>
</dbReference>